<dbReference type="KEGG" id="hlt:I7X12_03045"/>
<sequence length="57" mass="6396">MTDENSSGGSDTTHTSIEIDREVWRQVRAEAVAEGSNVSVKLEDILRQHFDMDESDT</sequence>
<reference evidence="1 2" key="1">
    <citation type="submission" date="2020-12" db="EMBL/GenBank/DDBJ databases">
        <title>Halosimplex halophilum sp. nov. and Halosimplex salinum sp. nov., two new members of the genus Halosimplex.</title>
        <authorList>
            <person name="Cui H.L."/>
        </authorList>
    </citation>
    <scope>NUCLEOTIDE SEQUENCE [LARGE SCALE GENOMIC DNA]</scope>
    <source>
        <strain evidence="1 2">YGH94</strain>
    </source>
</reference>
<gene>
    <name evidence="1" type="ORF">I7X12_03045</name>
</gene>
<dbReference type="AlphaFoldDB" id="A0A7T3G0F2"/>
<keyword evidence="2" id="KW-1185">Reference proteome</keyword>
<accession>A0A7T3G0F2</accession>
<organism evidence="1 2">
    <name type="scientific">Halosimplex litoreum</name>
    <dbReference type="NCBI Taxonomy" id="1198301"/>
    <lineage>
        <taxon>Archaea</taxon>
        <taxon>Methanobacteriati</taxon>
        <taxon>Methanobacteriota</taxon>
        <taxon>Stenosarchaea group</taxon>
        <taxon>Halobacteria</taxon>
        <taxon>Halobacteriales</taxon>
        <taxon>Haloarculaceae</taxon>
        <taxon>Halosimplex</taxon>
    </lineage>
</organism>
<dbReference type="RefSeq" id="WP_198062410.1">
    <property type="nucleotide sequence ID" value="NZ_CP065856.1"/>
</dbReference>
<dbReference type="EMBL" id="CP065856">
    <property type="protein sequence ID" value="QPV63623.1"/>
    <property type="molecule type" value="Genomic_DNA"/>
</dbReference>
<dbReference type="Proteomes" id="UP000595001">
    <property type="component" value="Chromosome"/>
</dbReference>
<evidence type="ECO:0000313" key="2">
    <source>
        <dbReference type="Proteomes" id="UP000595001"/>
    </source>
</evidence>
<dbReference type="GeneID" id="60587436"/>
<dbReference type="OrthoDB" id="318537at2157"/>
<proteinExistence type="predicted"/>
<protein>
    <submittedName>
        <fullName evidence="1">Uncharacterized protein</fullName>
    </submittedName>
</protein>
<name>A0A7T3G0F2_9EURY</name>
<evidence type="ECO:0000313" key="1">
    <source>
        <dbReference type="EMBL" id="QPV63623.1"/>
    </source>
</evidence>